<feature type="signal peptide" evidence="1">
    <location>
        <begin position="1"/>
        <end position="21"/>
    </location>
</feature>
<sequence>MKKISLIFCFLLLSFSLVSCNKDKISNDISIEISQSSKFSKDEIEEAIQCVKDNFSFPGATLTTVWYDEKKSNYLIEEYLENGNGSINGVKVENLIIILSNFDVDGSGDNPVLTPNTTYSNYKWILIRNDKNSDWEIDDFGY</sequence>
<organism evidence="3 4">
    <name type="scientific">Clostridium gallinarum</name>
    <dbReference type="NCBI Taxonomy" id="2762246"/>
    <lineage>
        <taxon>Bacteria</taxon>
        <taxon>Bacillati</taxon>
        <taxon>Bacillota</taxon>
        <taxon>Clostridia</taxon>
        <taxon>Eubacteriales</taxon>
        <taxon>Clostridiaceae</taxon>
        <taxon>Clostridium</taxon>
    </lineage>
</organism>
<dbReference type="Pfam" id="PF16111">
    <property type="entry name" value="DUF4829"/>
    <property type="match status" value="1"/>
</dbReference>
<feature type="chain" id="PRO_5045990216" evidence="1">
    <location>
        <begin position="22"/>
        <end position="142"/>
    </location>
</feature>
<gene>
    <name evidence="3" type="ORF">H9660_09030</name>
</gene>
<feature type="domain" description="DUF4829" evidence="2">
    <location>
        <begin position="70"/>
        <end position="141"/>
    </location>
</feature>
<dbReference type="InterPro" id="IPR032256">
    <property type="entry name" value="DUF4829"/>
</dbReference>
<comment type="caution">
    <text evidence="3">The sequence shown here is derived from an EMBL/GenBank/DDBJ whole genome shotgun (WGS) entry which is preliminary data.</text>
</comment>
<protein>
    <submittedName>
        <fullName evidence="3">DUF4829 domain-containing protein</fullName>
    </submittedName>
</protein>
<keyword evidence="4" id="KW-1185">Reference proteome</keyword>
<evidence type="ECO:0000256" key="1">
    <source>
        <dbReference type="SAM" id="SignalP"/>
    </source>
</evidence>
<dbReference type="RefSeq" id="WP_191750050.1">
    <property type="nucleotide sequence ID" value="NZ_JACSQZ010000028.1"/>
</dbReference>
<dbReference type="EMBL" id="JACSQZ010000028">
    <property type="protein sequence ID" value="MBD7915289.1"/>
    <property type="molecule type" value="Genomic_DNA"/>
</dbReference>
<name>A0ABR8Q4E1_9CLOT</name>
<dbReference type="PROSITE" id="PS51257">
    <property type="entry name" value="PROKAR_LIPOPROTEIN"/>
    <property type="match status" value="1"/>
</dbReference>
<evidence type="ECO:0000313" key="3">
    <source>
        <dbReference type="EMBL" id="MBD7915289.1"/>
    </source>
</evidence>
<evidence type="ECO:0000259" key="2">
    <source>
        <dbReference type="Pfam" id="PF16111"/>
    </source>
</evidence>
<accession>A0ABR8Q4E1</accession>
<evidence type="ECO:0000313" key="4">
    <source>
        <dbReference type="Proteomes" id="UP000640335"/>
    </source>
</evidence>
<keyword evidence="1" id="KW-0732">Signal</keyword>
<reference evidence="3 4" key="1">
    <citation type="submission" date="2020-08" db="EMBL/GenBank/DDBJ databases">
        <title>A Genomic Blueprint of the Chicken Gut Microbiome.</title>
        <authorList>
            <person name="Gilroy R."/>
            <person name="Ravi A."/>
            <person name="Getino M."/>
            <person name="Pursley I."/>
            <person name="Horton D.L."/>
            <person name="Alikhan N.-F."/>
            <person name="Baker D."/>
            <person name="Gharbi K."/>
            <person name="Hall N."/>
            <person name="Watson M."/>
            <person name="Adriaenssens E.M."/>
            <person name="Foster-Nyarko E."/>
            <person name="Jarju S."/>
            <person name="Secka A."/>
            <person name="Antonio M."/>
            <person name="Oren A."/>
            <person name="Chaudhuri R."/>
            <person name="La Ragione R.M."/>
            <person name="Hildebrand F."/>
            <person name="Pallen M.J."/>
        </authorList>
    </citation>
    <scope>NUCLEOTIDE SEQUENCE [LARGE SCALE GENOMIC DNA]</scope>
    <source>
        <strain evidence="3 4">Sa3CUN1</strain>
    </source>
</reference>
<dbReference type="Proteomes" id="UP000640335">
    <property type="component" value="Unassembled WGS sequence"/>
</dbReference>
<proteinExistence type="predicted"/>